<reference evidence="7 8" key="1">
    <citation type="submission" date="2022-02" db="EMBL/GenBank/DDBJ databases">
        <title>The genome sequence of Shewanella sp. 3B26.</title>
        <authorList>
            <person name="Du J."/>
        </authorList>
    </citation>
    <scope>NUCLEOTIDE SEQUENCE [LARGE SCALE GENOMIC DNA]</scope>
    <source>
        <strain evidence="7 8">3B26</strain>
    </source>
</reference>
<dbReference type="GO" id="GO:0005886">
    <property type="term" value="C:plasma membrane"/>
    <property type="evidence" value="ECO:0007669"/>
    <property type="project" value="TreeGrafter"/>
</dbReference>
<dbReference type="EMBL" id="JAKUDL010000001">
    <property type="protein sequence ID" value="MCH4293611.1"/>
    <property type="molecule type" value="Genomic_DNA"/>
</dbReference>
<dbReference type="InterPro" id="IPR046348">
    <property type="entry name" value="SIS_dom_sf"/>
</dbReference>
<dbReference type="PANTHER" id="PTHR32502">
    <property type="entry name" value="N-ACETYLGALACTOSAMINE PERMEASE II COMPONENT-RELATED"/>
    <property type="match status" value="1"/>
</dbReference>
<proteinExistence type="inferred from homology"/>
<dbReference type="InterPro" id="IPR001347">
    <property type="entry name" value="SIS_dom"/>
</dbReference>
<dbReference type="CDD" id="cd05008">
    <property type="entry name" value="SIS_GlmS_GlmD_1"/>
    <property type="match status" value="1"/>
</dbReference>
<dbReference type="AlphaFoldDB" id="A0AAJ1BF71"/>
<evidence type="ECO:0000256" key="2">
    <source>
        <dbReference type="ARBA" id="ARBA00022490"/>
    </source>
</evidence>
<dbReference type="GO" id="GO:1901135">
    <property type="term" value="P:carbohydrate derivative metabolic process"/>
    <property type="evidence" value="ECO:0007669"/>
    <property type="project" value="InterPro"/>
</dbReference>
<dbReference type="Proteomes" id="UP001297581">
    <property type="component" value="Unassembled WGS sequence"/>
</dbReference>
<name>A0AAJ1BF71_9GAMM</name>
<protein>
    <submittedName>
        <fullName evidence="7">SIS domain-containing protein</fullName>
    </submittedName>
</protein>
<dbReference type="Pfam" id="PF01380">
    <property type="entry name" value="SIS"/>
    <property type="match status" value="1"/>
</dbReference>
<keyword evidence="2" id="KW-0963">Cytoplasm</keyword>
<dbReference type="GO" id="GO:0009401">
    <property type="term" value="P:phosphoenolpyruvate-dependent sugar phosphotransferase system"/>
    <property type="evidence" value="ECO:0007669"/>
    <property type="project" value="TreeGrafter"/>
</dbReference>
<dbReference type="InterPro" id="IPR035466">
    <property type="entry name" value="GlmS/AgaS_SIS"/>
</dbReference>
<dbReference type="GO" id="GO:0016787">
    <property type="term" value="F:hydrolase activity"/>
    <property type="evidence" value="ECO:0007669"/>
    <property type="project" value="UniProtKB-KW"/>
</dbReference>
<accession>A0AAJ1BF71</accession>
<evidence type="ECO:0000313" key="8">
    <source>
        <dbReference type="Proteomes" id="UP001297581"/>
    </source>
</evidence>
<evidence type="ECO:0000256" key="1">
    <source>
        <dbReference type="ARBA" id="ARBA00007748"/>
    </source>
</evidence>
<keyword evidence="3" id="KW-0677">Repeat</keyword>
<dbReference type="Gene3D" id="3.40.50.10490">
    <property type="entry name" value="Glucose-6-phosphate isomerase like protein, domain 1"/>
    <property type="match status" value="2"/>
</dbReference>
<dbReference type="GO" id="GO:0097367">
    <property type="term" value="F:carbohydrate derivative binding"/>
    <property type="evidence" value="ECO:0007669"/>
    <property type="project" value="InterPro"/>
</dbReference>
<dbReference type="InterPro" id="IPR035464">
    <property type="entry name" value="SIS_AgaS"/>
</dbReference>
<feature type="domain" description="SIS" evidence="6">
    <location>
        <begin position="59"/>
        <end position="215"/>
    </location>
</feature>
<evidence type="ECO:0000256" key="3">
    <source>
        <dbReference type="ARBA" id="ARBA00022737"/>
    </source>
</evidence>
<evidence type="ECO:0000256" key="5">
    <source>
        <dbReference type="ARBA" id="ARBA00029292"/>
    </source>
</evidence>
<evidence type="ECO:0000256" key="4">
    <source>
        <dbReference type="ARBA" id="ARBA00022801"/>
    </source>
</evidence>
<evidence type="ECO:0000259" key="6">
    <source>
        <dbReference type="PROSITE" id="PS51464"/>
    </source>
</evidence>
<evidence type="ECO:0000313" key="7">
    <source>
        <dbReference type="EMBL" id="MCH4293611.1"/>
    </source>
</evidence>
<dbReference type="PROSITE" id="PS51464">
    <property type="entry name" value="SIS"/>
    <property type="match status" value="2"/>
</dbReference>
<feature type="domain" description="SIS" evidence="6">
    <location>
        <begin position="231"/>
        <end position="373"/>
    </location>
</feature>
<keyword evidence="4" id="KW-0378">Hydrolase</keyword>
<dbReference type="CDD" id="cd05010">
    <property type="entry name" value="SIS_AgaS_like"/>
    <property type="match status" value="1"/>
</dbReference>
<organism evidence="7 8">
    <name type="scientific">Shewanella zhuhaiensis</name>
    <dbReference type="NCBI Taxonomy" id="2919576"/>
    <lineage>
        <taxon>Bacteria</taxon>
        <taxon>Pseudomonadati</taxon>
        <taxon>Pseudomonadota</taxon>
        <taxon>Gammaproteobacteria</taxon>
        <taxon>Alteromonadales</taxon>
        <taxon>Shewanellaceae</taxon>
        <taxon>Shewanella</taxon>
    </lineage>
</organism>
<comment type="caution">
    <text evidence="7">The sequence shown here is derived from an EMBL/GenBank/DDBJ whole genome shotgun (WGS) entry which is preliminary data.</text>
</comment>
<gene>
    <name evidence="7" type="ORF">MJ923_04740</name>
</gene>
<dbReference type="InterPro" id="IPR050303">
    <property type="entry name" value="GatZ_KbaZ_carbometab"/>
</dbReference>
<dbReference type="PANTHER" id="PTHR32502:SF3">
    <property type="entry name" value="D-GALACTOSAMINE-6-PHOSPHATE DEAMINASE AGAS-RELATED"/>
    <property type="match status" value="1"/>
</dbReference>
<keyword evidence="8" id="KW-1185">Reference proteome</keyword>
<sequence>MQVNDLSKTRICPEFAQSALFSPPRGAEHTAKEICQQPALWRTLQQQFLSEKPRLDGFLSSLLAKENLRILLVGAGTSAYIGEALAATLSKQLPLASQRVEAVATTDLVSHPHLYLRSGNPTLLVSYGRSGNSPESMGAIAVCDALLPECFHLLLTCNPNGQMADYGRAQAEHACLWMMPAGSHDKSFAMTSSFSCMYLATLLLFTDSGSEENGSFTRAAAMAEGIVDGHLDKLYQLASLDLSRWVYLGAGPLQGVAQEAALKLLELSAGKVMGVFESPLGFRHGPKSLVDVDTAVVLLASSEPYARAFDEDMADELIRDGACARVQLLKEEDFCNDGEARLDEVWLTLPFILYCQLLAYFKALQLGISPDNPCPGGQVNRVVQGVTLHPLSLYQKPLAGD</sequence>
<comment type="catalytic activity">
    <reaction evidence="5">
        <text>D-galactosamine 6-phosphate + H2O = D-tagatopyranose 1-phosphate + NH4(+)</text>
        <dbReference type="Rhea" id="RHEA:47680"/>
        <dbReference type="ChEBI" id="CHEBI:15377"/>
        <dbReference type="ChEBI" id="CHEBI:28938"/>
        <dbReference type="ChEBI" id="CHEBI:71674"/>
        <dbReference type="ChEBI" id="CHEBI:138150"/>
    </reaction>
</comment>
<dbReference type="SUPFAM" id="SSF53697">
    <property type="entry name" value="SIS domain"/>
    <property type="match status" value="1"/>
</dbReference>
<comment type="similarity">
    <text evidence="1">Belongs to the SIS family. AgaS subfamily.</text>
</comment>
<dbReference type="RefSeq" id="WP_240590104.1">
    <property type="nucleotide sequence ID" value="NZ_JAKUDL010000001.1"/>
</dbReference>